<dbReference type="Pfam" id="PF00621">
    <property type="entry name" value="RhoGEF"/>
    <property type="match status" value="1"/>
</dbReference>
<organism evidence="3 4">
    <name type="scientific">Ditylenchus dipsaci</name>
    <dbReference type="NCBI Taxonomy" id="166011"/>
    <lineage>
        <taxon>Eukaryota</taxon>
        <taxon>Metazoa</taxon>
        <taxon>Ecdysozoa</taxon>
        <taxon>Nematoda</taxon>
        <taxon>Chromadorea</taxon>
        <taxon>Rhabditida</taxon>
        <taxon>Tylenchina</taxon>
        <taxon>Tylenchomorpha</taxon>
        <taxon>Sphaerularioidea</taxon>
        <taxon>Anguinidae</taxon>
        <taxon>Anguininae</taxon>
        <taxon>Ditylenchus</taxon>
    </lineage>
</organism>
<evidence type="ECO:0000256" key="1">
    <source>
        <dbReference type="SAM" id="MobiDB-lite"/>
    </source>
</evidence>
<evidence type="ECO:0000259" key="2">
    <source>
        <dbReference type="PROSITE" id="PS50010"/>
    </source>
</evidence>
<keyword evidence="3" id="KW-1185">Reference proteome</keyword>
<accession>A0A915E3I4</accession>
<evidence type="ECO:0000313" key="3">
    <source>
        <dbReference type="Proteomes" id="UP000887574"/>
    </source>
</evidence>
<dbReference type="GO" id="GO:0005096">
    <property type="term" value="F:GTPase activator activity"/>
    <property type="evidence" value="ECO:0007669"/>
    <property type="project" value="InterPro"/>
</dbReference>
<feature type="domain" description="DH" evidence="2">
    <location>
        <begin position="1"/>
        <end position="135"/>
    </location>
</feature>
<dbReference type="Proteomes" id="UP000887574">
    <property type="component" value="Unplaced"/>
</dbReference>
<proteinExistence type="predicted"/>
<dbReference type="AlphaFoldDB" id="A0A915E3I4"/>
<dbReference type="GO" id="GO:2000431">
    <property type="term" value="P:regulation of cytokinesis, actomyosin contractile ring assembly"/>
    <property type="evidence" value="ECO:0007669"/>
    <property type="project" value="InterPro"/>
</dbReference>
<dbReference type="Gene3D" id="1.20.900.10">
    <property type="entry name" value="Dbl homology (DH) domain"/>
    <property type="match status" value="1"/>
</dbReference>
<dbReference type="InterPro" id="IPR035899">
    <property type="entry name" value="DBL_dom_sf"/>
</dbReference>
<dbReference type="PANTHER" id="PTHR16777">
    <property type="entry name" value="PROTEIN ECT2"/>
    <property type="match status" value="1"/>
</dbReference>
<dbReference type="GO" id="GO:0007399">
    <property type="term" value="P:nervous system development"/>
    <property type="evidence" value="ECO:0007669"/>
    <property type="project" value="TreeGrafter"/>
</dbReference>
<name>A0A915E3I4_9BILA</name>
<dbReference type="PROSITE" id="PS50010">
    <property type="entry name" value="DH_2"/>
    <property type="match status" value="1"/>
</dbReference>
<dbReference type="InterPro" id="IPR001331">
    <property type="entry name" value="GDS_CDC24_CS"/>
</dbReference>
<dbReference type="InterPro" id="IPR000219">
    <property type="entry name" value="DH_dom"/>
</dbReference>
<evidence type="ECO:0000313" key="4">
    <source>
        <dbReference type="WBParaSite" id="jg25452"/>
    </source>
</evidence>
<dbReference type="PANTHER" id="PTHR16777:SF2">
    <property type="entry name" value="PROTEIN ECT2"/>
    <property type="match status" value="1"/>
</dbReference>
<dbReference type="GO" id="GO:0035556">
    <property type="term" value="P:intracellular signal transduction"/>
    <property type="evidence" value="ECO:0007669"/>
    <property type="project" value="InterPro"/>
</dbReference>
<reference evidence="4" key="1">
    <citation type="submission" date="2022-11" db="UniProtKB">
        <authorList>
            <consortium name="WormBaseParasite"/>
        </authorList>
    </citation>
    <scope>IDENTIFICATION</scope>
</reference>
<protein>
    <submittedName>
        <fullName evidence="4">DH domain-containing protein</fullName>
    </submittedName>
</protein>
<dbReference type="GO" id="GO:0000281">
    <property type="term" value="P:mitotic cytokinesis"/>
    <property type="evidence" value="ECO:0007669"/>
    <property type="project" value="TreeGrafter"/>
</dbReference>
<feature type="region of interest" description="Disordered" evidence="1">
    <location>
        <begin position="156"/>
        <end position="175"/>
    </location>
</feature>
<dbReference type="PROSITE" id="PS00741">
    <property type="entry name" value="DH_1"/>
    <property type="match status" value="1"/>
</dbReference>
<dbReference type="SUPFAM" id="SSF48065">
    <property type="entry name" value="DBL homology domain (DH-domain)"/>
    <property type="match status" value="1"/>
</dbReference>
<dbReference type="GO" id="GO:0005634">
    <property type="term" value="C:nucleus"/>
    <property type="evidence" value="ECO:0007669"/>
    <property type="project" value="InterPro"/>
</dbReference>
<dbReference type="GO" id="GO:0005938">
    <property type="term" value="C:cell cortex"/>
    <property type="evidence" value="ECO:0007669"/>
    <property type="project" value="TreeGrafter"/>
</dbReference>
<dbReference type="WBParaSite" id="jg25452">
    <property type="protein sequence ID" value="jg25452"/>
    <property type="gene ID" value="jg25452"/>
</dbReference>
<dbReference type="SMART" id="SM00325">
    <property type="entry name" value="RhoGEF"/>
    <property type="match status" value="1"/>
</dbReference>
<sequence>MTAENDELLSRNEISTIFGKIPSIIQVHADILDNLTIYMKMFREKGTSHCWASALEMCDQTRHKFHSFLKMAESKKECQKNSLKDMLIRPVQRIPSVLLLLQELLKKTDKSNQDYKKTNESRRKVEIYTRSLEVCNQIEDISPELITGQLVLAKNRSNTSSKMPPGTGNNSSMMSGSLNGSLMDRSSKSTLTRQMTFSALKRNKEKNLTSLFVAICSLLFAPWRSVATEFHTTGSIRRPSQLRRAVSSVSINFSHGLQRFTSKSRLNNIGEMHERSIRFH</sequence>
<dbReference type="InterPro" id="IPR026817">
    <property type="entry name" value="Ect2"/>
</dbReference>
<dbReference type="GO" id="GO:0005085">
    <property type="term" value="F:guanyl-nucleotide exchange factor activity"/>
    <property type="evidence" value="ECO:0007669"/>
    <property type="project" value="InterPro"/>
</dbReference>